<dbReference type="SUPFAM" id="SSF141523">
    <property type="entry name" value="L,D-transpeptidase catalytic domain-like"/>
    <property type="match status" value="1"/>
</dbReference>
<evidence type="ECO:0000256" key="2">
    <source>
        <dbReference type="ARBA" id="ARBA00005992"/>
    </source>
</evidence>
<dbReference type="InterPro" id="IPR005490">
    <property type="entry name" value="LD_TPept_cat_dom"/>
</dbReference>
<dbReference type="GO" id="GO:0016757">
    <property type="term" value="F:glycosyltransferase activity"/>
    <property type="evidence" value="ECO:0007669"/>
    <property type="project" value="UniProtKB-KW"/>
</dbReference>
<evidence type="ECO:0000256" key="5">
    <source>
        <dbReference type="ARBA" id="ARBA00022801"/>
    </source>
</evidence>
<feature type="active site" description="Proton donor/acceptor" evidence="9">
    <location>
        <position position="163"/>
    </location>
</feature>
<feature type="signal peptide" evidence="11">
    <location>
        <begin position="1"/>
        <end position="23"/>
    </location>
</feature>
<keyword evidence="6 9" id="KW-0133">Cell shape</keyword>
<sequence length="203" mass="22661">MQITRRQILLALPLLGLATPALAARDTLESDWFVGIIPDTPFNIEIVNIRKIPPEFRRQDVRYAGREPVGSLVIDKRGRFLFHVTGPGRAVRYGVAVGREGAQWSGEAVVGRRARWPSWTPTANMRRRNPKLPATMPGGPENPLGARALYLYQNGRDTLYRIHGTNEPWSIGKAASSGCIRMLNEDVFELFGSVPNGTRVFVR</sequence>
<proteinExistence type="inferred from homology"/>
<evidence type="ECO:0000256" key="3">
    <source>
        <dbReference type="ARBA" id="ARBA00022676"/>
    </source>
</evidence>
<evidence type="ECO:0000256" key="6">
    <source>
        <dbReference type="ARBA" id="ARBA00022960"/>
    </source>
</evidence>
<dbReference type="InterPro" id="IPR050979">
    <property type="entry name" value="LD-transpeptidase"/>
</dbReference>
<keyword evidence="14" id="KW-1185">Reference proteome</keyword>
<dbReference type="GO" id="GO:0018104">
    <property type="term" value="P:peptidoglycan-protein cross-linking"/>
    <property type="evidence" value="ECO:0007669"/>
    <property type="project" value="TreeGrafter"/>
</dbReference>
<reference evidence="14" key="1">
    <citation type="submission" date="2018-06" db="EMBL/GenBank/DDBJ databases">
        <title>Aestuariibacter litoralis strain KCTC 52945T.</title>
        <authorList>
            <person name="Li X."/>
            <person name="Salam N."/>
            <person name="Li J.-L."/>
            <person name="Chen Y.-M."/>
            <person name="Yang Z.-W."/>
            <person name="Zhang L.-Y."/>
            <person name="Han M.-X."/>
            <person name="Xiao M."/>
            <person name="Li W.-J."/>
        </authorList>
    </citation>
    <scope>NUCLEOTIDE SEQUENCE [LARGE SCALE GENOMIC DNA]</scope>
    <source>
        <strain evidence="14">KCTC 52945</strain>
    </source>
</reference>
<feature type="chain" id="PRO_5015909138" evidence="11">
    <location>
        <begin position="24"/>
        <end position="203"/>
    </location>
</feature>
<dbReference type="UniPathway" id="UPA00219"/>
<dbReference type="Proteomes" id="UP000248795">
    <property type="component" value="Unassembled WGS sequence"/>
</dbReference>
<dbReference type="PANTHER" id="PTHR30582:SF24">
    <property type="entry name" value="L,D-TRANSPEPTIDASE ERFK_SRFK-RELATED"/>
    <property type="match status" value="1"/>
</dbReference>
<evidence type="ECO:0000256" key="11">
    <source>
        <dbReference type="SAM" id="SignalP"/>
    </source>
</evidence>
<dbReference type="GO" id="GO:0071972">
    <property type="term" value="F:peptidoglycan L,D-transpeptidase activity"/>
    <property type="evidence" value="ECO:0007669"/>
    <property type="project" value="TreeGrafter"/>
</dbReference>
<keyword evidence="8 9" id="KW-0961">Cell wall biogenesis/degradation</keyword>
<dbReference type="EMBL" id="QKVK01000001">
    <property type="protein sequence ID" value="PZF78993.1"/>
    <property type="molecule type" value="Genomic_DNA"/>
</dbReference>
<dbReference type="PANTHER" id="PTHR30582">
    <property type="entry name" value="L,D-TRANSPEPTIDASE"/>
    <property type="match status" value="1"/>
</dbReference>
<keyword evidence="7 9" id="KW-0573">Peptidoglycan synthesis</keyword>
<dbReference type="Gene3D" id="2.40.440.10">
    <property type="entry name" value="L,D-transpeptidase catalytic domain-like"/>
    <property type="match status" value="1"/>
</dbReference>
<feature type="active site" description="Nucleophile" evidence="9">
    <location>
        <position position="179"/>
    </location>
</feature>
<gene>
    <name evidence="13" type="ORF">DK847_01975</name>
</gene>
<dbReference type="FunFam" id="2.40.440.10:FF:000002">
    <property type="entry name" value="L,D-transpeptidase ErfK/SrfK"/>
    <property type="match status" value="1"/>
</dbReference>
<name>A0A2W2CFS3_9HYPH</name>
<dbReference type="CDD" id="cd16913">
    <property type="entry name" value="YkuD_like"/>
    <property type="match status" value="1"/>
</dbReference>
<dbReference type="AlphaFoldDB" id="A0A2W2CFS3"/>
<dbReference type="InterPro" id="IPR038063">
    <property type="entry name" value="Transpep_catalytic_dom"/>
</dbReference>
<feature type="region of interest" description="Disordered" evidence="10">
    <location>
        <begin position="120"/>
        <end position="139"/>
    </location>
</feature>
<feature type="domain" description="L,D-TPase catalytic" evidence="12">
    <location>
        <begin position="70"/>
        <end position="203"/>
    </location>
</feature>
<comment type="similarity">
    <text evidence="2">Belongs to the YkuD family.</text>
</comment>
<evidence type="ECO:0000256" key="10">
    <source>
        <dbReference type="SAM" id="MobiDB-lite"/>
    </source>
</evidence>
<keyword evidence="4" id="KW-0808">Transferase</keyword>
<keyword evidence="3" id="KW-0328">Glycosyltransferase</keyword>
<keyword evidence="11" id="KW-0732">Signal</keyword>
<dbReference type="GO" id="GO:0008360">
    <property type="term" value="P:regulation of cell shape"/>
    <property type="evidence" value="ECO:0007669"/>
    <property type="project" value="UniProtKB-UniRule"/>
</dbReference>
<evidence type="ECO:0000256" key="4">
    <source>
        <dbReference type="ARBA" id="ARBA00022679"/>
    </source>
</evidence>
<protein>
    <submittedName>
        <fullName evidence="13">L,D-transpeptidase</fullName>
    </submittedName>
</protein>
<dbReference type="PROSITE" id="PS52029">
    <property type="entry name" value="LD_TPASE"/>
    <property type="match status" value="1"/>
</dbReference>
<dbReference type="GO" id="GO:0071555">
    <property type="term" value="P:cell wall organization"/>
    <property type="evidence" value="ECO:0007669"/>
    <property type="project" value="UniProtKB-UniRule"/>
</dbReference>
<accession>A0A2W2CFS3</accession>
<comment type="caution">
    <text evidence="13">The sequence shown here is derived from an EMBL/GenBank/DDBJ whole genome shotgun (WGS) entry which is preliminary data.</text>
</comment>
<organism evidence="13 14">
    <name type="scientific">Aestuariivirga litoralis</name>
    <dbReference type="NCBI Taxonomy" id="2650924"/>
    <lineage>
        <taxon>Bacteria</taxon>
        <taxon>Pseudomonadati</taxon>
        <taxon>Pseudomonadota</taxon>
        <taxon>Alphaproteobacteria</taxon>
        <taxon>Hyphomicrobiales</taxon>
        <taxon>Aestuariivirgaceae</taxon>
        <taxon>Aestuariivirga</taxon>
    </lineage>
</organism>
<dbReference type="Pfam" id="PF03734">
    <property type="entry name" value="YkuD"/>
    <property type="match status" value="1"/>
</dbReference>
<evidence type="ECO:0000256" key="8">
    <source>
        <dbReference type="ARBA" id="ARBA00023316"/>
    </source>
</evidence>
<dbReference type="GO" id="GO:0005576">
    <property type="term" value="C:extracellular region"/>
    <property type="evidence" value="ECO:0007669"/>
    <property type="project" value="TreeGrafter"/>
</dbReference>
<evidence type="ECO:0000256" key="7">
    <source>
        <dbReference type="ARBA" id="ARBA00022984"/>
    </source>
</evidence>
<evidence type="ECO:0000313" key="14">
    <source>
        <dbReference type="Proteomes" id="UP000248795"/>
    </source>
</evidence>
<evidence type="ECO:0000256" key="1">
    <source>
        <dbReference type="ARBA" id="ARBA00004752"/>
    </source>
</evidence>
<evidence type="ECO:0000259" key="12">
    <source>
        <dbReference type="PROSITE" id="PS52029"/>
    </source>
</evidence>
<evidence type="ECO:0000256" key="9">
    <source>
        <dbReference type="PROSITE-ProRule" id="PRU01373"/>
    </source>
</evidence>
<comment type="pathway">
    <text evidence="1 9">Cell wall biogenesis; peptidoglycan biosynthesis.</text>
</comment>
<evidence type="ECO:0000313" key="13">
    <source>
        <dbReference type="EMBL" id="PZF78993.1"/>
    </source>
</evidence>
<keyword evidence="5" id="KW-0378">Hydrolase</keyword>